<keyword evidence="1" id="KW-0732">Signal</keyword>
<dbReference type="OrthoDB" id="9802991at2"/>
<evidence type="ECO:0000313" key="2">
    <source>
        <dbReference type="EMBL" id="KHT54135.1"/>
    </source>
</evidence>
<feature type="signal peptide" evidence="1">
    <location>
        <begin position="1"/>
        <end position="25"/>
    </location>
</feature>
<dbReference type="Proteomes" id="UP000031197">
    <property type="component" value="Unassembled WGS sequence"/>
</dbReference>
<feature type="chain" id="PRO_5002099840" description="Pectinacetylesterase" evidence="1">
    <location>
        <begin position="26"/>
        <end position="427"/>
    </location>
</feature>
<dbReference type="Pfam" id="PF03283">
    <property type="entry name" value="PAE"/>
    <property type="match status" value="1"/>
</dbReference>
<dbReference type="InterPro" id="IPR029058">
    <property type="entry name" value="AB_hydrolase_fold"/>
</dbReference>
<name>A0A0B3Z6Z9_9ALTE</name>
<evidence type="ECO:0000256" key="1">
    <source>
        <dbReference type="SAM" id="SignalP"/>
    </source>
</evidence>
<evidence type="ECO:0000313" key="3">
    <source>
        <dbReference type="Proteomes" id="UP000031197"/>
    </source>
</evidence>
<dbReference type="InterPro" id="IPR004963">
    <property type="entry name" value="PAE/NOTUM"/>
</dbReference>
<dbReference type="EMBL" id="JWLW01000012">
    <property type="protein sequence ID" value="KHT54135.1"/>
    <property type="molecule type" value="Genomic_DNA"/>
</dbReference>
<comment type="caution">
    <text evidence="2">The sequence shown here is derived from an EMBL/GenBank/DDBJ whole genome shotgun (WGS) entry which is preliminary data.</text>
</comment>
<dbReference type="RefSeq" id="WP_039218336.1">
    <property type="nucleotide sequence ID" value="NZ_JWLW01000012.1"/>
</dbReference>
<protein>
    <recommendedName>
        <fullName evidence="4">Pectinacetylesterase</fullName>
    </recommendedName>
</protein>
<reference evidence="2 3" key="1">
    <citation type="submission" date="2014-12" db="EMBL/GenBank/DDBJ databases">
        <title>Genome sequencing of Alteromonas marina AD001.</title>
        <authorList>
            <person name="Adrian T.G.S."/>
            <person name="Chan K.G."/>
        </authorList>
    </citation>
    <scope>NUCLEOTIDE SEQUENCE [LARGE SCALE GENOMIC DNA]</scope>
    <source>
        <strain evidence="2 3">AD001</strain>
    </source>
</reference>
<keyword evidence="3" id="KW-1185">Reference proteome</keyword>
<dbReference type="GO" id="GO:0016787">
    <property type="term" value="F:hydrolase activity"/>
    <property type="evidence" value="ECO:0007669"/>
    <property type="project" value="InterPro"/>
</dbReference>
<dbReference type="AlphaFoldDB" id="A0A0B3Z6Z9"/>
<proteinExistence type="predicted"/>
<evidence type="ECO:0008006" key="4">
    <source>
        <dbReference type="Google" id="ProtNLM"/>
    </source>
</evidence>
<dbReference type="PANTHER" id="PTHR21562">
    <property type="entry name" value="NOTUM-RELATED"/>
    <property type="match status" value="1"/>
</dbReference>
<sequence>MHSYAKRFRYFAVMALSFCAHNAFAQWEQITPENEVVVSVPGGVEKTVYPSCSLPALPGPEGLAPNPFSFYFEQGESDNLLIYFNGGGACWDSATCLASMQLEFDDNPMSRAAYNPSAVIENTPFISGGIFEDTQENPFQTWSKVFIPYCTGDLHLGSKDTQYVDELGIVTGLPGAEVTLKHRGHDNALVVMQWIKEKLNNDDLSPNKVLLSGSSAGGYGATFNFPYFQSLFGRTKVALFADASLGVISRGFTQTVLNYQGPWGIEDTLPRNFQSLIGNFNHLTLNKQVMLRLAYQYPWNRFAQYSTGTDIVQIQFSKISDQVSKGNLDPTTWGVTESDLGYVLGWQLQANASVHALSAFTWNYQFYIGEGTCHMVLNDFCEDNAFPVSSASPFYNEQSARGISFNEWLHTFATSRRFRENSAAYYQ</sequence>
<dbReference type="PANTHER" id="PTHR21562:SF83">
    <property type="entry name" value="PECTIN ACETYLESTERASE 4"/>
    <property type="match status" value="1"/>
</dbReference>
<organism evidence="2 3">
    <name type="scientific">Alteromonas marina</name>
    <dbReference type="NCBI Taxonomy" id="203795"/>
    <lineage>
        <taxon>Bacteria</taxon>
        <taxon>Pseudomonadati</taxon>
        <taxon>Pseudomonadota</taxon>
        <taxon>Gammaproteobacteria</taxon>
        <taxon>Alteromonadales</taxon>
        <taxon>Alteromonadaceae</taxon>
        <taxon>Alteromonas/Salinimonas group</taxon>
        <taxon>Alteromonas</taxon>
    </lineage>
</organism>
<accession>A0A0B3Z6Z9</accession>
<gene>
    <name evidence="2" type="ORF">RJ41_06235</name>
</gene>
<dbReference type="SUPFAM" id="SSF53474">
    <property type="entry name" value="alpha/beta-Hydrolases"/>
    <property type="match status" value="1"/>
</dbReference>